<dbReference type="PANTHER" id="PTHR33442:SF1">
    <property type="entry name" value="TRANS-3-HYDROXY-L-PROLINE DEHYDRATASE"/>
    <property type="match status" value="1"/>
</dbReference>
<protein>
    <recommendedName>
        <fullName evidence="3">trans-L-3-hydroxyproline dehydratase</fullName>
        <ecNumber evidence="3">4.2.1.77</ecNumber>
    </recommendedName>
</protein>
<evidence type="ECO:0000313" key="4">
    <source>
        <dbReference type="EMBL" id="KAJ8651930.1"/>
    </source>
</evidence>
<dbReference type="FunFam" id="3.10.310.10:FF:000003">
    <property type="entry name" value="Proline racemase"/>
    <property type="match status" value="1"/>
</dbReference>
<gene>
    <name evidence="4" type="ORF">O0I10_012502</name>
</gene>
<dbReference type="NCBIfam" id="NF045511">
    <property type="entry name" value="TransHydProDhtase"/>
    <property type="match status" value="1"/>
</dbReference>
<name>A0AAD7UT05_9FUNG</name>
<comment type="catalytic activity">
    <reaction evidence="1">
        <text>trans-3-hydroxy-L-proline = 1-pyrroline-2-carboxylate + H2O</text>
        <dbReference type="Rhea" id="RHEA:10320"/>
        <dbReference type="ChEBI" id="CHEBI:15377"/>
        <dbReference type="ChEBI" id="CHEBI:39785"/>
        <dbReference type="ChEBI" id="CHEBI:57938"/>
        <dbReference type="EC" id="4.2.1.77"/>
    </reaction>
</comment>
<evidence type="ECO:0000313" key="5">
    <source>
        <dbReference type="Proteomes" id="UP001234581"/>
    </source>
</evidence>
<accession>A0AAD7UT05</accession>
<evidence type="ECO:0000256" key="2">
    <source>
        <dbReference type="ARBA" id="ARBA00007529"/>
    </source>
</evidence>
<dbReference type="EC" id="4.2.1.77" evidence="3"/>
<evidence type="ECO:0000256" key="1">
    <source>
        <dbReference type="ARBA" id="ARBA00001148"/>
    </source>
</evidence>
<sequence length="343" mass="37328">MENGRVICTVETHTGGEPFRIVTSGIPRMPGRTIVERRAWLKENADDLRRALMLEPRGHADMYGGYLTDPISPGADFGIIFVHNEGYSDHCGHGTIALATVAVQLGWIQQRTIPETRVGIDAPCGFIEAWVTWDGKRASSVRFINVPSFIWKRDVTVNTPTFGNVTGDIAFGGAFYFYTDGAPHGIKIHPRQLALIAQFGTEVKQAANAAIQVQHPDIPEINHIYGTIVAGPPLRGDDETSTSILHQANCCIFADSEVDRSPTGSGTAGRVAQLYLRGQLAKDQVLVNESIIGSVFKGKVLKETKVGNFDAVIPQIEGSAHIVGHAQWVIDESDPLTYGFLVK</sequence>
<dbReference type="Pfam" id="PF05544">
    <property type="entry name" value="Pro_racemase"/>
    <property type="match status" value="1"/>
</dbReference>
<dbReference type="GO" id="GO:0050346">
    <property type="term" value="F:trans-L-3-hydroxyproline dehydratase activity"/>
    <property type="evidence" value="ECO:0007669"/>
    <property type="project" value="UniProtKB-EC"/>
</dbReference>
<dbReference type="PANTHER" id="PTHR33442">
    <property type="entry name" value="TRANS-3-HYDROXY-L-PROLINE DEHYDRATASE"/>
    <property type="match status" value="1"/>
</dbReference>
<dbReference type="AlphaFoldDB" id="A0AAD7UT05"/>
<dbReference type="InterPro" id="IPR008794">
    <property type="entry name" value="Pro_racemase_fam"/>
</dbReference>
<dbReference type="EMBL" id="JARTCD010000130">
    <property type="protein sequence ID" value="KAJ8651930.1"/>
    <property type="molecule type" value="Genomic_DNA"/>
</dbReference>
<dbReference type="GeneID" id="83219846"/>
<dbReference type="RefSeq" id="XP_058336844.1">
    <property type="nucleotide sequence ID" value="XM_058492402.1"/>
</dbReference>
<comment type="similarity">
    <text evidence="2">Belongs to the proline racemase family.</text>
</comment>
<keyword evidence="5" id="KW-1185">Reference proteome</keyword>
<dbReference type="SFLD" id="SFLDS00028">
    <property type="entry name" value="Proline_Racemase"/>
    <property type="match status" value="1"/>
</dbReference>
<reference evidence="4 5" key="1">
    <citation type="submission" date="2023-03" db="EMBL/GenBank/DDBJ databases">
        <title>Genome sequence of Lichtheimia ornata CBS 291.66.</title>
        <authorList>
            <person name="Mohabir J.T."/>
            <person name="Shea T.P."/>
            <person name="Kurbessoian T."/>
            <person name="Berby B."/>
            <person name="Fontaine J."/>
            <person name="Livny J."/>
            <person name="Gnirke A."/>
            <person name="Stajich J.E."/>
            <person name="Cuomo C.A."/>
        </authorList>
    </citation>
    <scope>NUCLEOTIDE SEQUENCE [LARGE SCALE GENOMIC DNA]</scope>
    <source>
        <strain evidence="4">CBS 291.66</strain>
    </source>
</reference>
<organism evidence="4 5">
    <name type="scientific">Lichtheimia ornata</name>
    <dbReference type="NCBI Taxonomy" id="688661"/>
    <lineage>
        <taxon>Eukaryota</taxon>
        <taxon>Fungi</taxon>
        <taxon>Fungi incertae sedis</taxon>
        <taxon>Mucoromycota</taxon>
        <taxon>Mucoromycotina</taxon>
        <taxon>Mucoromycetes</taxon>
        <taxon>Mucorales</taxon>
        <taxon>Lichtheimiaceae</taxon>
        <taxon>Lichtheimia</taxon>
    </lineage>
</organism>
<dbReference type="InterPro" id="IPR053425">
    <property type="entry name" value="Hydroxyproline_Metab_Enz"/>
</dbReference>
<comment type="caution">
    <text evidence="4">The sequence shown here is derived from an EMBL/GenBank/DDBJ whole genome shotgun (WGS) entry which is preliminary data.</text>
</comment>
<dbReference type="PIRSF" id="PIRSF029792">
    <property type="entry name" value="Pro_racemase"/>
    <property type="match status" value="1"/>
</dbReference>
<proteinExistence type="inferred from homology"/>
<dbReference type="Proteomes" id="UP001234581">
    <property type="component" value="Unassembled WGS sequence"/>
</dbReference>
<dbReference type="Gene3D" id="3.10.310.10">
    <property type="entry name" value="Diaminopimelate Epimerase, Chain A, domain 1"/>
    <property type="match status" value="2"/>
</dbReference>
<dbReference type="SUPFAM" id="SSF54506">
    <property type="entry name" value="Diaminopimelate epimerase-like"/>
    <property type="match status" value="1"/>
</dbReference>
<evidence type="ECO:0000256" key="3">
    <source>
        <dbReference type="ARBA" id="ARBA00013105"/>
    </source>
</evidence>